<evidence type="ECO:0000313" key="2">
    <source>
        <dbReference type="Proteomes" id="UP001305414"/>
    </source>
</evidence>
<comment type="caution">
    <text evidence="1">The sequence shown here is derived from an EMBL/GenBank/DDBJ whole genome shotgun (WGS) entry which is preliminary data.</text>
</comment>
<dbReference type="Proteomes" id="UP001305414">
    <property type="component" value="Unassembled WGS sequence"/>
</dbReference>
<accession>A0AAN7V0V5</accession>
<evidence type="ECO:0000313" key="1">
    <source>
        <dbReference type="EMBL" id="KAK5631939.1"/>
    </source>
</evidence>
<dbReference type="AlphaFoldDB" id="A0AAN7V0V5"/>
<gene>
    <name evidence="1" type="ORF">RRF57_007654</name>
</gene>
<organism evidence="1 2">
    <name type="scientific">Xylaria bambusicola</name>
    <dbReference type="NCBI Taxonomy" id="326684"/>
    <lineage>
        <taxon>Eukaryota</taxon>
        <taxon>Fungi</taxon>
        <taxon>Dikarya</taxon>
        <taxon>Ascomycota</taxon>
        <taxon>Pezizomycotina</taxon>
        <taxon>Sordariomycetes</taxon>
        <taxon>Xylariomycetidae</taxon>
        <taxon>Xylariales</taxon>
        <taxon>Xylariaceae</taxon>
        <taxon>Xylaria</taxon>
    </lineage>
</organism>
<keyword evidence="2" id="KW-1185">Reference proteome</keyword>
<dbReference type="EMBL" id="JAWHQM010000022">
    <property type="protein sequence ID" value="KAK5631939.1"/>
    <property type="molecule type" value="Genomic_DNA"/>
</dbReference>
<reference evidence="1 2" key="1">
    <citation type="submission" date="2023-10" db="EMBL/GenBank/DDBJ databases">
        <title>Draft genome sequence of Xylaria bambusicola isolate GMP-LS, the root and basal stem rot pathogen of sugarcane in Indonesia.</title>
        <authorList>
            <person name="Selvaraj P."/>
            <person name="Muralishankar V."/>
            <person name="Muruganantham S."/>
            <person name="Sp S."/>
            <person name="Haryani S."/>
            <person name="Lau K.J.X."/>
            <person name="Naqvi N.I."/>
        </authorList>
    </citation>
    <scope>NUCLEOTIDE SEQUENCE [LARGE SCALE GENOMIC DNA]</scope>
    <source>
        <strain evidence="1">GMP-LS</strain>
    </source>
</reference>
<name>A0AAN7V0V5_9PEZI</name>
<protein>
    <submittedName>
        <fullName evidence="1">Uncharacterized protein</fullName>
    </submittedName>
</protein>
<sequence length="62" mass="7092">MVLDVPESEGGQEETPQLLELLLLLSREITHVSCVDGPGAFDCRHIARYLLIVHRHGVWWQK</sequence>
<proteinExistence type="predicted"/>